<evidence type="ECO:0000313" key="10">
    <source>
        <dbReference type="EMBL" id="BAI64352.1"/>
    </source>
</evidence>
<keyword evidence="5 8" id="KW-0460">Magnesium</keyword>
<feature type="domain" description="4'-phosphopantetheinyl transferase" evidence="9">
    <location>
        <begin position="7"/>
        <end position="106"/>
    </location>
</feature>
<accession>D2NRS6</accession>
<evidence type="ECO:0000256" key="1">
    <source>
        <dbReference type="ARBA" id="ARBA00022516"/>
    </source>
</evidence>
<dbReference type="KEGG" id="rmu:RMDY18_05200"/>
<protein>
    <recommendedName>
        <fullName evidence="8">Holo-[acyl-carrier-protein] synthase</fullName>
        <shortName evidence="8">Holo-ACP synthase</shortName>
        <ecNumber evidence="8">2.7.8.7</ecNumber>
    </recommendedName>
    <alternativeName>
        <fullName evidence="8">4'-phosphopantetheinyl transferase AcpS</fullName>
    </alternativeName>
</protein>
<evidence type="ECO:0000256" key="4">
    <source>
        <dbReference type="ARBA" id="ARBA00022832"/>
    </source>
</evidence>
<feature type="binding site" evidence="8">
    <location>
        <position position="11"/>
    </location>
    <ligand>
        <name>Mg(2+)</name>
        <dbReference type="ChEBI" id="CHEBI:18420"/>
    </ligand>
</feature>
<keyword evidence="8" id="KW-0963">Cytoplasm</keyword>
<evidence type="ECO:0000256" key="3">
    <source>
        <dbReference type="ARBA" id="ARBA00022723"/>
    </source>
</evidence>
<dbReference type="HOGENOM" id="CLU_089696_0_0_11"/>
<dbReference type="InterPro" id="IPR002582">
    <property type="entry name" value="ACPS"/>
</dbReference>
<dbReference type="GO" id="GO:0000287">
    <property type="term" value="F:magnesium ion binding"/>
    <property type="evidence" value="ECO:0007669"/>
    <property type="project" value="UniProtKB-UniRule"/>
</dbReference>
<feature type="binding site" evidence="8">
    <location>
        <position position="53"/>
    </location>
    <ligand>
        <name>Mg(2+)</name>
        <dbReference type="ChEBI" id="CHEBI:18420"/>
    </ligand>
</feature>
<proteinExistence type="inferred from homology"/>
<comment type="subcellular location">
    <subcellularLocation>
        <location evidence="8">Cytoplasm</location>
    </subcellularLocation>
</comment>
<dbReference type="EC" id="2.7.8.7" evidence="8"/>
<dbReference type="Pfam" id="PF01648">
    <property type="entry name" value="ACPS"/>
    <property type="match status" value="1"/>
</dbReference>
<organism evidence="10 11">
    <name type="scientific">Rothia mucilaginosa (strain DY-18)</name>
    <name type="common">Stomatococcus mucilaginosus</name>
    <dbReference type="NCBI Taxonomy" id="680646"/>
    <lineage>
        <taxon>Bacteria</taxon>
        <taxon>Bacillati</taxon>
        <taxon>Actinomycetota</taxon>
        <taxon>Actinomycetes</taxon>
        <taxon>Micrococcales</taxon>
        <taxon>Micrococcaceae</taxon>
        <taxon>Rothia</taxon>
    </lineage>
</organism>
<dbReference type="GO" id="GO:0006633">
    <property type="term" value="P:fatty acid biosynthetic process"/>
    <property type="evidence" value="ECO:0007669"/>
    <property type="project" value="UniProtKB-UniRule"/>
</dbReference>
<comment type="function">
    <text evidence="8">Transfers the 4'-phosphopantetheine moiety from coenzyme A to a Ser of acyl-carrier-protein.</text>
</comment>
<dbReference type="SUPFAM" id="SSF56214">
    <property type="entry name" value="4'-phosphopantetheinyl transferase"/>
    <property type="match status" value="1"/>
</dbReference>
<dbReference type="AlphaFoldDB" id="D2NRS6"/>
<reference evidence="10 11" key="3">
    <citation type="journal article" date="2010" name="Sequencing">
        <title>Complete Genome Sequence of Rothia mucilaginosa DY-18: A Clinical Isolate with Dense Meshwork-Like Structures from a Persistent Apical Periodontitis Lesion.</title>
        <authorList>
            <person name="Yamane K."/>
            <person name="Nambu T."/>
            <person name="Yamanaka T."/>
            <person name="Mashimo C."/>
            <person name="Sugimori C."/>
            <person name="Leung K.-P."/>
            <person name="Fukushima H."/>
        </authorList>
    </citation>
    <scope>NUCLEOTIDE SEQUENCE [LARGE SCALE GENOMIC DNA]</scope>
    <source>
        <strain evidence="10 11">DY-18</strain>
    </source>
</reference>
<comment type="similarity">
    <text evidence="8">Belongs to the P-Pant transferase superfamily. AcpS family.</text>
</comment>
<dbReference type="NCBIfam" id="TIGR00556">
    <property type="entry name" value="pantethn_trn"/>
    <property type="match status" value="1"/>
</dbReference>
<evidence type="ECO:0000259" key="9">
    <source>
        <dbReference type="Pfam" id="PF01648"/>
    </source>
</evidence>
<keyword evidence="6 8" id="KW-0443">Lipid metabolism</keyword>
<dbReference type="InterPro" id="IPR008278">
    <property type="entry name" value="4-PPantetheinyl_Trfase_dom"/>
</dbReference>
<dbReference type="Gene3D" id="3.90.470.20">
    <property type="entry name" value="4'-phosphopantetheinyl transferase domain"/>
    <property type="match status" value="1"/>
</dbReference>
<dbReference type="HAMAP" id="MF_00101">
    <property type="entry name" value="AcpS"/>
    <property type="match status" value="1"/>
</dbReference>
<name>D2NRS6_ROTMD</name>
<dbReference type="NCBIfam" id="NF000832">
    <property type="entry name" value="PRK00070.3-2"/>
    <property type="match status" value="1"/>
</dbReference>
<sequence length="149" mass="16506">MKLMIMGIGVDTVNIERFERIVTETPAFVRRVFTPNERTRNVRSQAVRFAAKEAVAKVLGAPAGLNWQDCEVATAESGQPYLIIQGTIARRAKELGINRIHLSLTHDEPIAIAIATAEYLSDAELAHLQKFNPESYRLSVIAGDDTDEN</sequence>
<dbReference type="InterPro" id="IPR037143">
    <property type="entry name" value="4-PPantetheinyl_Trfase_dom_sf"/>
</dbReference>
<dbReference type="EMBL" id="AP011540">
    <property type="protein sequence ID" value="BAI64352.1"/>
    <property type="molecule type" value="Genomic_DNA"/>
</dbReference>
<evidence type="ECO:0000256" key="6">
    <source>
        <dbReference type="ARBA" id="ARBA00023098"/>
    </source>
</evidence>
<dbReference type="GO" id="GO:0008897">
    <property type="term" value="F:holo-[acyl-carrier-protein] synthase activity"/>
    <property type="evidence" value="ECO:0007669"/>
    <property type="project" value="UniProtKB-UniRule"/>
</dbReference>
<reference evidence="11" key="1">
    <citation type="submission" date="2009-07" db="EMBL/GenBank/DDBJ databases">
        <title>Complete genome sequence of Rothia mucilaginosa DJ.</title>
        <authorList>
            <person name="Yamane K."/>
            <person name="Nambu T."/>
            <person name="Mashimo C."/>
            <person name="Sugimori C."/>
            <person name="Yamanaka T."/>
            <person name="Leung K."/>
            <person name="Fukushima H."/>
        </authorList>
    </citation>
    <scope>NUCLEOTIDE SEQUENCE [LARGE SCALE GENOMIC DNA]</scope>
    <source>
        <strain evidence="11">DY-18</strain>
    </source>
</reference>
<dbReference type="NCBIfam" id="TIGR00516">
    <property type="entry name" value="acpS"/>
    <property type="match status" value="1"/>
</dbReference>
<comment type="cofactor">
    <cofactor evidence="8">
        <name>Mg(2+)</name>
        <dbReference type="ChEBI" id="CHEBI:18420"/>
    </cofactor>
</comment>
<evidence type="ECO:0000313" key="11">
    <source>
        <dbReference type="Proteomes" id="UP000001883"/>
    </source>
</evidence>
<dbReference type="InterPro" id="IPR004568">
    <property type="entry name" value="Ppantetheine-prot_Trfase_dom"/>
</dbReference>
<dbReference type="eggNOG" id="COG0736">
    <property type="taxonomic scope" value="Bacteria"/>
</dbReference>
<evidence type="ECO:0000256" key="2">
    <source>
        <dbReference type="ARBA" id="ARBA00022679"/>
    </source>
</evidence>
<dbReference type="Proteomes" id="UP000001883">
    <property type="component" value="Chromosome"/>
</dbReference>
<keyword evidence="7 8" id="KW-0275">Fatty acid biosynthesis</keyword>
<reference evidence="10 11" key="2">
    <citation type="journal article" date="2010" name="J Osaka Dent Univ">
        <title>Isolation and identification of Rothia mucilaginosa from persistent apical periodontitis lesions.</title>
        <authorList>
            <person name="Yamane K."/>
            <person name="Yoshida M."/>
            <person name="Fujihira T."/>
            <person name="Baba T."/>
            <person name="Tsuji N."/>
            <person name="Hayashi H."/>
            <person name="Sugimori C."/>
            <person name="Yamanaka T."/>
            <person name="Mashimo C."/>
            <person name="Nambu T."/>
            <person name="Kawai H."/>
            <person name="Fukushima H."/>
        </authorList>
    </citation>
    <scope>NUCLEOTIDE SEQUENCE [LARGE SCALE GENOMIC DNA]</scope>
    <source>
        <strain evidence="10 11">DY-18</strain>
    </source>
</reference>
<dbReference type="GO" id="GO:0005737">
    <property type="term" value="C:cytoplasm"/>
    <property type="evidence" value="ECO:0007669"/>
    <property type="project" value="UniProtKB-SubCell"/>
</dbReference>
<evidence type="ECO:0000256" key="5">
    <source>
        <dbReference type="ARBA" id="ARBA00022842"/>
    </source>
</evidence>
<gene>
    <name evidence="8" type="primary">acpS</name>
    <name evidence="10" type="ordered locus">RMDY18_05200</name>
</gene>
<comment type="catalytic activity">
    <reaction evidence="8">
        <text>apo-[ACP] + CoA = holo-[ACP] + adenosine 3',5'-bisphosphate + H(+)</text>
        <dbReference type="Rhea" id="RHEA:12068"/>
        <dbReference type="Rhea" id="RHEA-COMP:9685"/>
        <dbReference type="Rhea" id="RHEA-COMP:9690"/>
        <dbReference type="ChEBI" id="CHEBI:15378"/>
        <dbReference type="ChEBI" id="CHEBI:29999"/>
        <dbReference type="ChEBI" id="CHEBI:57287"/>
        <dbReference type="ChEBI" id="CHEBI:58343"/>
        <dbReference type="ChEBI" id="CHEBI:64479"/>
        <dbReference type="EC" id="2.7.8.7"/>
    </reaction>
</comment>
<keyword evidence="11" id="KW-1185">Reference proteome</keyword>
<evidence type="ECO:0000256" key="7">
    <source>
        <dbReference type="ARBA" id="ARBA00023160"/>
    </source>
</evidence>
<dbReference type="STRING" id="680646.RMDY18_05200"/>
<keyword evidence="2 8" id="KW-0808">Transferase</keyword>
<keyword evidence="4 8" id="KW-0276">Fatty acid metabolism</keyword>
<keyword evidence="3 8" id="KW-0479">Metal-binding</keyword>
<keyword evidence="1 8" id="KW-0444">Lipid biosynthesis</keyword>
<evidence type="ECO:0000256" key="8">
    <source>
        <dbReference type="HAMAP-Rule" id="MF_00101"/>
    </source>
</evidence>